<dbReference type="GO" id="GO:0005739">
    <property type="term" value="C:mitochondrion"/>
    <property type="evidence" value="ECO:0007669"/>
    <property type="project" value="TreeGrafter"/>
</dbReference>
<dbReference type="PANTHER" id="PTHR23274:SF11">
    <property type="entry name" value="ATP-DEPENDENT DNA HELICASE PIF1"/>
    <property type="match status" value="1"/>
</dbReference>
<comment type="caution">
    <text evidence="3">The sequence shown here is derived from an EMBL/GenBank/DDBJ whole genome shotgun (WGS) entry which is preliminary data.</text>
</comment>
<gene>
    <name evidence="3" type="ORF">FFLO_03089</name>
</gene>
<feature type="domain" description="DNA helicase Pif1-like 2B" evidence="2">
    <location>
        <begin position="6"/>
        <end position="35"/>
    </location>
</feature>
<dbReference type="GO" id="GO:0000723">
    <property type="term" value="P:telomere maintenance"/>
    <property type="evidence" value="ECO:0007669"/>
    <property type="project" value="TreeGrafter"/>
</dbReference>
<dbReference type="PANTHER" id="PTHR23274">
    <property type="entry name" value="DNA HELICASE-RELATED"/>
    <property type="match status" value="1"/>
</dbReference>
<dbReference type="Pfam" id="PF21530">
    <property type="entry name" value="Pif1_2B_dom"/>
    <property type="match status" value="1"/>
</dbReference>
<dbReference type="Proteomes" id="UP000812966">
    <property type="component" value="Unassembled WGS sequence"/>
</dbReference>
<sequence>MAADRIILKKDAQVMLIKNVDETLVNGSMGKVIGFCERHLYREDTTGRWVGVPMDQDTDEDSVGEDGAPRKKRKTSAAVKANGEKLPVVSFRMPGGQSSTHRGPSAPLPPAHNFCLSIPPGGTRDVIVEKDTFKTELPNGEIQASRLQLPLILAWAMSIHKSQGQSKLTTPEMLRRIADWLDRLTALDRVKVDLGRVFEKGQAYVALSRATSLEGLQVTGFNAAKVSTDPIFDHIHAAKDPSYPPQVMAHPKVTIWSQNLVTYE</sequence>
<dbReference type="GO" id="GO:0071932">
    <property type="term" value="P:replication fork reversal"/>
    <property type="evidence" value="ECO:0007669"/>
    <property type="project" value="TreeGrafter"/>
</dbReference>
<accession>A0A8K0JLE0</accession>
<evidence type="ECO:0000259" key="2">
    <source>
        <dbReference type="Pfam" id="PF21530"/>
    </source>
</evidence>
<name>A0A8K0JLE0_9TREE</name>
<proteinExistence type="predicted"/>
<protein>
    <recommendedName>
        <fullName evidence="2">DNA helicase Pif1-like 2B domain-containing protein</fullName>
    </recommendedName>
</protein>
<keyword evidence="4" id="KW-1185">Reference proteome</keyword>
<reference evidence="3" key="1">
    <citation type="submission" date="2020-04" db="EMBL/GenBank/DDBJ databases">
        <title>Analysis of mating type loci in Filobasidium floriforme.</title>
        <authorList>
            <person name="Nowrousian M."/>
        </authorList>
    </citation>
    <scope>NUCLEOTIDE SEQUENCE</scope>
    <source>
        <strain evidence="3">CBS 6242</strain>
    </source>
</reference>
<dbReference type="GO" id="GO:0043596">
    <property type="term" value="C:nuclear replication fork"/>
    <property type="evidence" value="ECO:0007669"/>
    <property type="project" value="TreeGrafter"/>
</dbReference>
<dbReference type="SUPFAM" id="SSF52540">
    <property type="entry name" value="P-loop containing nucleoside triphosphate hydrolases"/>
    <property type="match status" value="1"/>
</dbReference>
<dbReference type="InterPro" id="IPR027417">
    <property type="entry name" value="P-loop_NTPase"/>
</dbReference>
<dbReference type="AlphaFoldDB" id="A0A8K0JLE0"/>
<evidence type="ECO:0000256" key="1">
    <source>
        <dbReference type="SAM" id="MobiDB-lite"/>
    </source>
</evidence>
<feature type="region of interest" description="Disordered" evidence="1">
    <location>
        <begin position="51"/>
        <end position="79"/>
    </location>
</feature>
<evidence type="ECO:0000313" key="3">
    <source>
        <dbReference type="EMBL" id="KAG7549053.1"/>
    </source>
</evidence>
<dbReference type="GO" id="GO:0003697">
    <property type="term" value="F:single-stranded DNA binding"/>
    <property type="evidence" value="ECO:0007669"/>
    <property type="project" value="TreeGrafter"/>
</dbReference>
<evidence type="ECO:0000313" key="4">
    <source>
        <dbReference type="Proteomes" id="UP000812966"/>
    </source>
</evidence>
<dbReference type="CDD" id="cd18809">
    <property type="entry name" value="SF1_C_RecD"/>
    <property type="match status" value="1"/>
</dbReference>
<dbReference type="InterPro" id="IPR049163">
    <property type="entry name" value="Pif1-like_2B_dom"/>
</dbReference>
<dbReference type="EMBL" id="JABELV010000054">
    <property type="protein sequence ID" value="KAG7549053.1"/>
    <property type="molecule type" value="Genomic_DNA"/>
</dbReference>
<organism evidence="3 4">
    <name type="scientific">Filobasidium floriforme</name>
    <dbReference type="NCBI Taxonomy" id="5210"/>
    <lineage>
        <taxon>Eukaryota</taxon>
        <taxon>Fungi</taxon>
        <taxon>Dikarya</taxon>
        <taxon>Basidiomycota</taxon>
        <taxon>Agaricomycotina</taxon>
        <taxon>Tremellomycetes</taxon>
        <taxon>Filobasidiales</taxon>
        <taxon>Filobasidiaceae</taxon>
        <taxon>Filobasidium</taxon>
    </lineage>
</organism>